<dbReference type="SUPFAM" id="SSF52540">
    <property type="entry name" value="P-loop containing nucleoside triphosphate hydrolases"/>
    <property type="match status" value="1"/>
</dbReference>
<dbReference type="InterPro" id="IPR014014">
    <property type="entry name" value="RNA_helicase_DEAD_Q_motif"/>
</dbReference>
<dbReference type="GO" id="GO:0003724">
    <property type="term" value="F:RNA helicase activity"/>
    <property type="evidence" value="ECO:0007669"/>
    <property type="project" value="InterPro"/>
</dbReference>
<dbReference type="SMART" id="SM00490">
    <property type="entry name" value="HELICc"/>
    <property type="match status" value="1"/>
</dbReference>
<name>Q9SEV5_GUITH</name>
<evidence type="ECO:0000256" key="3">
    <source>
        <dbReference type="ARBA" id="ARBA00022741"/>
    </source>
</evidence>
<sequence length="381" mass="43820">MLFNIKNNLYENENLKFKDLKLKNDLLLGLNDLGYEHPSLIQEKIIPLAINNKDILARSKNGTGKTLSFLIPILQNIYSESYGIESIILVPTRELALQISSLLRKLSKYMKNINLQVTGVDSKIDKNNIDFNILLGTPGKIYDCLCKNEVNKTCKTLVLDEADKLLSGEVYDTTLKILNHYKNKISQIMLFSATFPYHIQNIKKMYMNNPIEVNLMNELVLEKISQFYAYTSENKKIQCIKNILSKVNINQSVFFCNSVNRVELLAKKITDFGYPCYFIHAKMRLDIRNKIFHDFRIGKSKLLVSSDLITRGIDIPNINLVVNFDLPLSSESYLHRIGRTGRFGKHGIAISLITEDELETFFRIENELGIEIHPITNNKIY</sequence>
<keyword evidence="5 9" id="KW-0347">Helicase</keyword>
<protein>
    <submittedName>
        <fullName evidence="13">RNA helicase</fullName>
    </submittedName>
</protein>
<evidence type="ECO:0000259" key="12">
    <source>
        <dbReference type="PROSITE" id="PS51195"/>
    </source>
</evidence>
<dbReference type="AlphaFoldDB" id="Q9SEV5"/>
<dbReference type="GO" id="GO:0009507">
    <property type="term" value="C:chloroplast"/>
    <property type="evidence" value="ECO:0007669"/>
    <property type="project" value="UniProtKB-SubCell"/>
</dbReference>
<evidence type="ECO:0000313" key="14">
    <source>
        <dbReference type="Proteomes" id="UP000242167"/>
    </source>
</evidence>
<evidence type="ECO:0000256" key="7">
    <source>
        <dbReference type="ARBA" id="ARBA00038316"/>
    </source>
</evidence>
<dbReference type="Gene3D" id="3.40.50.300">
    <property type="entry name" value="P-loop containing nucleotide triphosphate hydrolases"/>
    <property type="match status" value="2"/>
</dbReference>
<dbReference type="GO" id="GO:0005524">
    <property type="term" value="F:ATP binding"/>
    <property type="evidence" value="ECO:0007669"/>
    <property type="project" value="UniProtKB-KW"/>
</dbReference>
<evidence type="ECO:0000259" key="11">
    <source>
        <dbReference type="PROSITE" id="PS51194"/>
    </source>
</evidence>
<dbReference type="InterPro" id="IPR000629">
    <property type="entry name" value="RNA-helicase_DEAD-box_CS"/>
</dbReference>
<evidence type="ECO:0000256" key="8">
    <source>
        <dbReference type="PROSITE-ProRule" id="PRU00552"/>
    </source>
</evidence>
<comment type="subcellular location">
    <subcellularLocation>
        <location evidence="2">Cytoplasm</location>
    </subcellularLocation>
    <subcellularLocation>
        <location evidence="1">Plastid</location>
        <location evidence="1">Chloroplast</location>
    </subcellularLocation>
</comment>
<dbReference type="InterPro" id="IPR001650">
    <property type="entry name" value="Helicase_C-like"/>
</dbReference>
<evidence type="ECO:0000256" key="1">
    <source>
        <dbReference type="ARBA" id="ARBA00004229"/>
    </source>
</evidence>
<evidence type="ECO:0000259" key="10">
    <source>
        <dbReference type="PROSITE" id="PS51192"/>
    </source>
</evidence>
<evidence type="ECO:0000256" key="9">
    <source>
        <dbReference type="RuleBase" id="RU000492"/>
    </source>
</evidence>
<dbReference type="InterPro" id="IPR011545">
    <property type="entry name" value="DEAD/DEAH_box_helicase_dom"/>
</dbReference>
<dbReference type="CDD" id="cd18787">
    <property type="entry name" value="SF2_C_DEAD"/>
    <property type="match status" value="1"/>
</dbReference>
<dbReference type="InterPro" id="IPR027417">
    <property type="entry name" value="P-loop_NTPase"/>
</dbReference>
<gene>
    <name evidence="13" type="primary">ste13</name>
</gene>
<dbReference type="PROSITE" id="PS51192">
    <property type="entry name" value="HELICASE_ATP_BIND_1"/>
    <property type="match status" value="1"/>
</dbReference>
<dbReference type="PROSITE" id="PS51195">
    <property type="entry name" value="Q_MOTIF"/>
    <property type="match status" value="1"/>
</dbReference>
<dbReference type="PROSITE" id="PS51194">
    <property type="entry name" value="HELICASE_CTER"/>
    <property type="match status" value="1"/>
</dbReference>
<feature type="domain" description="Helicase ATP-binding" evidence="10">
    <location>
        <begin position="46"/>
        <end position="213"/>
    </location>
</feature>
<organism evidence="13 14">
    <name type="scientific">Guillardia theta</name>
    <name type="common">Cryptophyte</name>
    <name type="synonym">Cryptomonas phi</name>
    <dbReference type="NCBI Taxonomy" id="55529"/>
    <lineage>
        <taxon>Eukaryota</taxon>
        <taxon>Cryptophyceae</taxon>
        <taxon>Pyrenomonadales</taxon>
        <taxon>Geminigeraceae</taxon>
        <taxon>Guillardia</taxon>
    </lineage>
</organism>
<evidence type="ECO:0000256" key="4">
    <source>
        <dbReference type="ARBA" id="ARBA00022801"/>
    </source>
</evidence>
<dbReference type="InterPro" id="IPR014001">
    <property type="entry name" value="Helicase_ATP-bd"/>
</dbReference>
<comment type="similarity">
    <text evidence="7">Belongs to the DEAD box helicase family. DDX6/DHH1 subfamily.</text>
</comment>
<dbReference type="Pfam" id="PF00270">
    <property type="entry name" value="DEAD"/>
    <property type="match status" value="1"/>
</dbReference>
<evidence type="ECO:0000256" key="6">
    <source>
        <dbReference type="ARBA" id="ARBA00022840"/>
    </source>
</evidence>
<feature type="domain" description="Helicase C-terminal" evidence="11">
    <location>
        <begin position="239"/>
        <end position="381"/>
    </location>
</feature>
<dbReference type="GeneID" id="857254"/>
<proteinExistence type="inferred from homology"/>
<evidence type="ECO:0000313" key="13">
    <source>
        <dbReference type="EMBL" id="AAF24010.1"/>
    </source>
</evidence>
<dbReference type="SMART" id="SM00487">
    <property type="entry name" value="DEXDc"/>
    <property type="match status" value="1"/>
</dbReference>
<dbReference type="Proteomes" id="UP000242167">
    <property type="component" value="Nucleomorph 3"/>
</dbReference>
<keyword evidence="6 9" id="KW-0067">ATP-binding</keyword>
<geneLocation type="nucleomorph" evidence="13"/>
<accession>Q9SEV5</accession>
<dbReference type="PANTHER" id="PTHR47960">
    <property type="entry name" value="DEAD-BOX ATP-DEPENDENT RNA HELICASE 50"/>
    <property type="match status" value="1"/>
</dbReference>
<dbReference type="RefSeq" id="XP_001713472.1">
    <property type="nucleotide sequence ID" value="XM_001713420.1"/>
</dbReference>
<dbReference type="Pfam" id="PF00271">
    <property type="entry name" value="Helicase_C"/>
    <property type="match status" value="1"/>
</dbReference>
<dbReference type="EMBL" id="AF083031">
    <property type="protein sequence ID" value="AAF24010.1"/>
    <property type="molecule type" value="Genomic_DNA"/>
</dbReference>
<dbReference type="GO" id="GO:0003676">
    <property type="term" value="F:nucleic acid binding"/>
    <property type="evidence" value="ECO:0007669"/>
    <property type="project" value="InterPro"/>
</dbReference>
<feature type="short sequence motif" description="Q motif" evidence="8">
    <location>
        <begin position="15"/>
        <end position="43"/>
    </location>
</feature>
<dbReference type="GO" id="GO:0016787">
    <property type="term" value="F:hydrolase activity"/>
    <property type="evidence" value="ECO:0007669"/>
    <property type="project" value="UniProtKB-KW"/>
</dbReference>
<keyword evidence="13" id="KW-0542">Nucleomorph</keyword>
<keyword evidence="4 9" id="KW-0378">Hydrolase</keyword>
<feature type="domain" description="DEAD-box RNA helicase Q" evidence="12">
    <location>
        <begin position="15"/>
        <end position="43"/>
    </location>
</feature>
<reference evidence="13 14" key="1">
    <citation type="journal article" date="2001" name="Nature">
        <title>The highly reduced genome of an enslaved algal nucleus.</title>
        <authorList>
            <person name="Douglas S."/>
            <person name="Zauner S."/>
            <person name="Fraunholz M."/>
            <person name="Beaton M."/>
            <person name="Penny S."/>
            <person name="Deng L."/>
            <person name="Wu X."/>
            <person name="Reith M."/>
            <person name="Cavalier-Smith T."/>
            <person name="Maier U."/>
        </authorList>
    </citation>
    <scope>NUCLEOTIDE SEQUENCE [LARGE SCALE GENOMIC DNA]</scope>
</reference>
<dbReference type="PIR" id="H90136">
    <property type="entry name" value="H90136"/>
</dbReference>
<evidence type="ECO:0000256" key="5">
    <source>
        <dbReference type="ARBA" id="ARBA00022806"/>
    </source>
</evidence>
<evidence type="ECO:0000256" key="2">
    <source>
        <dbReference type="ARBA" id="ARBA00004496"/>
    </source>
</evidence>
<keyword evidence="3 9" id="KW-0547">Nucleotide-binding</keyword>
<dbReference type="PROSITE" id="PS00039">
    <property type="entry name" value="DEAD_ATP_HELICASE"/>
    <property type="match status" value="1"/>
</dbReference>